<name>A0ACC1B7T5_9ROSI</name>
<dbReference type="EMBL" id="CM047902">
    <property type="protein sequence ID" value="KAJ0094967.1"/>
    <property type="molecule type" value="Genomic_DNA"/>
</dbReference>
<gene>
    <name evidence="1" type="ORF">Patl1_16641</name>
</gene>
<sequence>MEAMIIYLSSCVCLLLLSVLIKFIHKFWWTPICIQSKMMPQGIKGPSYKFIYGNTKEIIRMRNEIMATPMELSNHILPRIEPHVHSWTKLYGKNFLFWYGPKPQLVVTEPDLIKQILNDKEGGIYRKRDLTYFAQKLLGDGLASARGEKWFRQRKIANHAFHAENLKVNACILVNDRCSTQFKLLKNRDAIEADRLQKDIRDSLIEMIMKRENNVSTGELDRYGSDLLGLLMKAYHHEDQTQRISIDDMIDECKTFYVAGHETTATLLCWTVFLLATNADWQDKAREEVLKLFGKQNPSPDSLSRLKTMSMIINESLRLYSPAVAVLRETKSQVKLGSITVPANMDISISVLALHHDPQIWGEDVHLFKPQRFAEGVAKATNNNMAAFCPFGLGPRICVGLNFSMIETKVALSMILQRYRFTLSPTYVHSPVQVISIRPQHGLPVVLHSL</sequence>
<organism evidence="1 2">
    <name type="scientific">Pistacia atlantica</name>
    <dbReference type="NCBI Taxonomy" id="434234"/>
    <lineage>
        <taxon>Eukaryota</taxon>
        <taxon>Viridiplantae</taxon>
        <taxon>Streptophyta</taxon>
        <taxon>Embryophyta</taxon>
        <taxon>Tracheophyta</taxon>
        <taxon>Spermatophyta</taxon>
        <taxon>Magnoliopsida</taxon>
        <taxon>eudicotyledons</taxon>
        <taxon>Gunneridae</taxon>
        <taxon>Pentapetalae</taxon>
        <taxon>rosids</taxon>
        <taxon>malvids</taxon>
        <taxon>Sapindales</taxon>
        <taxon>Anacardiaceae</taxon>
        <taxon>Pistacia</taxon>
    </lineage>
</organism>
<accession>A0ACC1B7T5</accession>
<evidence type="ECO:0000313" key="1">
    <source>
        <dbReference type="EMBL" id="KAJ0094967.1"/>
    </source>
</evidence>
<reference evidence="2" key="1">
    <citation type="journal article" date="2023" name="G3 (Bethesda)">
        <title>Genome assembly and association tests identify interacting loci associated with vigor, precocity, and sex in interspecific pistachio rootstocks.</title>
        <authorList>
            <person name="Palmer W."/>
            <person name="Jacygrad E."/>
            <person name="Sagayaradj S."/>
            <person name="Cavanaugh K."/>
            <person name="Han R."/>
            <person name="Bertier L."/>
            <person name="Beede B."/>
            <person name="Kafkas S."/>
            <person name="Golino D."/>
            <person name="Preece J."/>
            <person name="Michelmore R."/>
        </authorList>
    </citation>
    <scope>NUCLEOTIDE SEQUENCE [LARGE SCALE GENOMIC DNA]</scope>
</reference>
<evidence type="ECO:0000313" key="2">
    <source>
        <dbReference type="Proteomes" id="UP001164250"/>
    </source>
</evidence>
<protein>
    <submittedName>
        <fullName evidence="1">Uncharacterized protein</fullName>
    </submittedName>
</protein>
<dbReference type="Proteomes" id="UP001164250">
    <property type="component" value="Chromosome 6"/>
</dbReference>
<proteinExistence type="predicted"/>
<keyword evidence="2" id="KW-1185">Reference proteome</keyword>
<comment type="caution">
    <text evidence="1">The sequence shown here is derived from an EMBL/GenBank/DDBJ whole genome shotgun (WGS) entry which is preliminary data.</text>
</comment>